<feature type="domain" description="Gfo/Idh/MocA-like oxidoreductase N-terminal" evidence="1">
    <location>
        <begin position="6"/>
        <end position="120"/>
    </location>
</feature>
<dbReference type="RefSeq" id="WP_069907561.1">
    <property type="nucleotide sequence ID" value="NZ_LAJE02000001.1"/>
</dbReference>
<protein>
    <submittedName>
        <fullName evidence="3">Oxidoreductase</fullName>
    </submittedName>
</protein>
<dbReference type="Gene3D" id="3.40.50.720">
    <property type="entry name" value="NAD(P)-binding Rossmann-like Domain"/>
    <property type="match status" value="1"/>
</dbReference>
<dbReference type="Proteomes" id="UP000095463">
    <property type="component" value="Unassembled WGS sequence"/>
</dbReference>
<evidence type="ECO:0000259" key="1">
    <source>
        <dbReference type="Pfam" id="PF01408"/>
    </source>
</evidence>
<evidence type="ECO:0000313" key="3">
    <source>
        <dbReference type="EMBL" id="OEO33324.1"/>
    </source>
</evidence>
<dbReference type="InterPro" id="IPR052515">
    <property type="entry name" value="Gfo/Idh/MocA_Oxidoreductase"/>
</dbReference>
<reference evidence="3 4" key="1">
    <citation type="journal article" date="2015" name="Genome Announc.">
        <title>Genome Assemblies of Three Soil-Associated Devosia species: D. insulae, D. limi, and D. soli.</title>
        <authorList>
            <person name="Hassan Y.I."/>
            <person name="Lepp D."/>
            <person name="Zhou T."/>
        </authorList>
    </citation>
    <scope>NUCLEOTIDE SEQUENCE [LARGE SCALE GENOMIC DNA]</scope>
    <source>
        <strain evidence="3 4">DS-56</strain>
    </source>
</reference>
<dbReference type="Gene3D" id="3.30.360.10">
    <property type="entry name" value="Dihydrodipicolinate Reductase, domain 2"/>
    <property type="match status" value="1"/>
</dbReference>
<proteinExistence type="predicted"/>
<gene>
    <name evidence="3" type="ORF">VW23_000055</name>
</gene>
<dbReference type="PANTHER" id="PTHR43249:SF1">
    <property type="entry name" value="D-GLUCOSIDE 3-DEHYDROGENASE"/>
    <property type="match status" value="1"/>
</dbReference>
<accession>A0A1E5XXN4</accession>
<dbReference type="PANTHER" id="PTHR43249">
    <property type="entry name" value="UDP-N-ACETYL-2-AMINO-2-DEOXY-D-GLUCURONATE OXIDASE"/>
    <property type="match status" value="1"/>
</dbReference>
<dbReference type="InterPro" id="IPR000683">
    <property type="entry name" value="Gfo/Idh/MocA-like_OxRdtase_N"/>
</dbReference>
<dbReference type="AlphaFoldDB" id="A0A1E5XXN4"/>
<dbReference type="GO" id="GO:0000166">
    <property type="term" value="F:nucleotide binding"/>
    <property type="evidence" value="ECO:0007669"/>
    <property type="project" value="InterPro"/>
</dbReference>
<name>A0A1E5XXN4_9HYPH</name>
<organism evidence="3 4">
    <name type="scientific">Devosia insulae DS-56</name>
    <dbReference type="NCBI Taxonomy" id="1116389"/>
    <lineage>
        <taxon>Bacteria</taxon>
        <taxon>Pseudomonadati</taxon>
        <taxon>Pseudomonadota</taxon>
        <taxon>Alphaproteobacteria</taxon>
        <taxon>Hyphomicrobiales</taxon>
        <taxon>Devosiaceae</taxon>
        <taxon>Devosia</taxon>
    </lineage>
</organism>
<keyword evidence="4" id="KW-1185">Reference proteome</keyword>
<sequence>MQRRGIAVIGAGMGMKPHALSLRDLADRAEVIGVFSRSSERRDAAHAGYGFPVSDDLDALVNDPRVDVVLVLTPPSAHLEVVRLAAAAGKAILLEKPIEHSPARSREVVETARTAGVRLGIVLQNRTRPNARELGRRIAAGELGELVTAAASIRWWRAQSYYDEPGRGTLARDGGGVLLTQAIHALDLFLSLTGPVAEVSATVGTSRTHRMECEDVVSAAIRFANGAIGSIDATTASFPGFPERLELVFERATAVLTGESLMLYWRDGSIEDHSIAAGGHGGGADPMGYSHTRHRAVLEDFLDALDEGREPLVTGEEALKVHRLIEAILASSAERRPVRLADLDR</sequence>
<dbReference type="OrthoDB" id="9781031at2"/>
<evidence type="ECO:0000259" key="2">
    <source>
        <dbReference type="Pfam" id="PF22725"/>
    </source>
</evidence>
<dbReference type="SUPFAM" id="SSF51735">
    <property type="entry name" value="NAD(P)-binding Rossmann-fold domains"/>
    <property type="match status" value="1"/>
</dbReference>
<dbReference type="SUPFAM" id="SSF55347">
    <property type="entry name" value="Glyceraldehyde-3-phosphate dehydrogenase-like, C-terminal domain"/>
    <property type="match status" value="1"/>
</dbReference>
<feature type="domain" description="GFO/IDH/MocA-like oxidoreductase" evidence="2">
    <location>
        <begin position="132"/>
        <end position="254"/>
    </location>
</feature>
<dbReference type="EMBL" id="LAJE02000001">
    <property type="protein sequence ID" value="OEO33324.1"/>
    <property type="molecule type" value="Genomic_DNA"/>
</dbReference>
<evidence type="ECO:0000313" key="4">
    <source>
        <dbReference type="Proteomes" id="UP000095463"/>
    </source>
</evidence>
<dbReference type="Pfam" id="PF01408">
    <property type="entry name" value="GFO_IDH_MocA"/>
    <property type="match status" value="1"/>
</dbReference>
<dbReference type="InterPro" id="IPR036291">
    <property type="entry name" value="NAD(P)-bd_dom_sf"/>
</dbReference>
<dbReference type="Pfam" id="PF22725">
    <property type="entry name" value="GFO_IDH_MocA_C3"/>
    <property type="match status" value="1"/>
</dbReference>
<dbReference type="InterPro" id="IPR055170">
    <property type="entry name" value="GFO_IDH_MocA-like_dom"/>
</dbReference>
<comment type="caution">
    <text evidence="3">The sequence shown here is derived from an EMBL/GenBank/DDBJ whole genome shotgun (WGS) entry which is preliminary data.</text>
</comment>